<keyword evidence="2" id="KW-1133">Transmembrane helix</keyword>
<dbReference type="Pfam" id="PF07332">
    <property type="entry name" value="Phage_holin_3_6"/>
    <property type="match status" value="1"/>
</dbReference>
<dbReference type="AlphaFoldDB" id="A0A7Z8NPH7"/>
<name>A0A7Z8NPH7_9CELL</name>
<feature type="transmembrane region" description="Helical" evidence="2">
    <location>
        <begin position="114"/>
        <end position="139"/>
    </location>
</feature>
<feature type="region of interest" description="Disordered" evidence="1">
    <location>
        <begin position="1"/>
        <end position="61"/>
    </location>
</feature>
<evidence type="ECO:0000256" key="1">
    <source>
        <dbReference type="SAM" id="MobiDB-lite"/>
    </source>
</evidence>
<evidence type="ECO:0000313" key="4">
    <source>
        <dbReference type="Proteomes" id="UP000308121"/>
    </source>
</evidence>
<proteinExistence type="predicted"/>
<dbReference type="EMBL" id="SZYE01000059">
    <property type="protein sequence ID" value="TKR23825.1"/>
    <property type="molecule type" value="Genomic_DNA"/>
</dbReference>
<dbReference type="InterPro" id="IPR009937">
    <property type="entry name" value="Phage_holin_3_6"/>
</dbReference>
<feature type="region of interest" description="Disordered" evidence="1">
    <location>
        <begin position="176"/>
        <end position="196"/>
    </location>
</feature>
<gene>
    <name evidence="3" type="ORF">FA014_09235</name>
</gene>
<feature type="compositionally biased region" description="Basic and acidic residues" evidence="1">
    <location>
        <begin position="186"/>
        <end position="196"/>
    </location>
</feature>
<evidence type="ECO:0000313" key="3">
    <source>
        <dbReference type="EMBL" id="TKR23825.1"/>
    </source>
</evidence>
<feature type="transmembrane region" description="Helical" evidence="2">
    <location>
        <begin position="145"/>
        <end position="166"/>
    </location>
</feature>
<comment type="caution">
    <text evidence="3">The sequence shown here is derived from an EMBL/GenBank/DDBJ whole genome shotgun (WGS) entry which is preliminary data.</text>
</comment>
<feature type="compositionally biased region" description="Basic residues" evidence="1">
    <location>
        <begin position="10"/>
        <end position="19"/>
    </location>
</feature>
<dbReference type="OrthoDB" id="4827050at2"/>
<sequence>MRPTTGAPYARRRTAHARRGPLPVTRVVPPGEPGGTGAAARTRRAVPRRDEEGTVTDAEEPRRGLFGRLAEPLAERTRERIEQVEDRVRRSVQAEIDAVTRSVRARAVEVRPSALAFASALLLTVFGLALLVTAAVVGLAEVVDLWLAAVLVGVVLIGAAAGLAAWGRHRLPERVRATPPALGPPRDADLVHPWTD</sequence>
<keyword evidence="2" id="KW-0812">Transmembrane</keyword>
<protein>
    <submittedName>
        <fullName evidence="3">Phage holin family protein</fullName>
    </submittedName>
</protein>
<reference evidence="3 4" key="1">
    <citation type="submission" date="2019-05" db="EMBL/GenBank/DDBJ databases">
        <title>Genome sequence of Cellulomonas hominis strain CS1.</title>
        <authorList>
            <person name="Belmont J."/>
            <person name="Maclea K.S."/>
        </authorList>
    </citation>
    <scope>NUCLEOTIDE SEQUENCE [LARGE SCALE GENOMIC DNA]</scope>
    <source>
        <strain evidence="3 4">CS1</strain>
    </source>
</reference>
<dbReference type="Proteomes" id="UP000308121">
    <property type="component" value="Unassembled WGS sequence"/>
</dbReference>
<organism evidence="3 4">
    <name type="scientific">Cellulomonas hominis</name>
    <dbReference type="NCBI Taxonomy" id="156981"/>
    <lineage>
        <taxon>Bacteria</taxon>
        <taxon>Bacillati</taxon>
        <taxon>Actinomycetota</taxon>
        <taxon>Actinomycetes</taxon>
        <taxon>Micrococcales</taxon>
        <taxon>Cellulomonadaceae</taxon>
        <taxon>Cellulomonas</taxon>
    </lineage>
</organism>
<accession>A0A7Z8NPH7</accession>
<evidence type="ECO:0000256" key="2">
    <source>
        <dbReference type="SAM" id="Phobius"/>
    </source>
</evidence>
<keyword evidence="2" id="KW-0472">Membrane</keyword>